<keyword evidence="3" id="KW-1185">Reference proteome</keyword>
<dbReference type="InterPro" id="IPR050765">
    <property type="entry name" value="Riboflavin_Biosynth_HTPR"/>
</dbReference>
<gene>
    <name evidence="2" type="ORF">CDO52_10580</name>
</gene>
<protein>
    <recommendedName>
        <fullName evidence="1">Bacterial bifunctional deaminase-reductase C-terminal domain-containing protein</fullName>
    </recommendedName>
</protein>
<proteinExistence type="predicted"/>
<dbReference type="Proteomes" id="UP000215005">
    <property type="component" value="Chromosome"/>
</dbReference>
<dbReference type="PANTHER" id="PTHR38011:SF11">
    <property type="entry name" value="2,5-DIAMINO-6-RIBOSYLAMINO-4(3H)-PYRIMIDINONE 5'-PHOSPHATE REDUCTASE"/>
    <property type="match status" value="1"/>
</dbReference>
<evidence type="ECO:0000259" key="1">
    <source>
        <dbReference type="Pfam" id="PF01872"/>
    </source>
</evidence>
<dbReference type="KEGG" id="ngv:CDO52_10580"/>
<reference evidence="2 3" key="1">
    <citation type="submission" date="2017-08" db="EMBL/GenBank/DDBJ databases">
        <title>The complete genome sequence of Nocardiopsis gilva YIM 90087.</title>
        <authorList>
            <person name="Yin M."/>
            <person name="Tang S."/>
        </authorList>
    </citation>
    <scope>NUCLEOTIDE SEQUENCE [LARGE SCALE GENOMIC DNA]</scope>
    <source>
        <strain evidence="2 3">YIM 90087</strain>
    </source>
</reference>
<dbReference type="RefSeq" id="WP_017621909.1">
    <property type="nucleotide sequence ID" value="NZ_ANBG01000456.1"/>
</dbReference>
<dbReference type="GO" id="GO:0009231">
    <property type="term" value="P:riboflavin biosynthetic process"/>
    <property type="evidence" value="ECO:0007669"/>
    <property type="project" value="InterPro"/>
</dbReference>
<dbReference type="OrthoDB" id="3471694at2"/>
<dbReference type="GO" id="GO:0008703">
    <property type="term" value="F:5-amino-6-(5-phosphoribosylamino)uracil reductase activity"/>
    <property type="evidence" value="ECO:0007669"/>
    <property type="project" value="InterPro"/>
</dbReference>
<evidence type="ECO:0000313" key="2">
    <source>
        <dbReference type="EMBL" id="ASU83167.1"/>
    </source>
</evidence>
<dbReference type="Pfam" id="PF01872">
    <property type="entry name" value="RibD_C"/>
    <property type="match status" value="1"/>
</dbReference>
<feature type="domain" description="Bacterial bifunctional deaminase-reductase C-terminal" evidence="1">
    <location>
        <begin position="3"/>
        <end position="169"/>
    </location>
</feature>
<dbReference type="PANTHER" id="PTHR38011">
    <property type="entry name" value="DIHYDROFOLATE REDUCTASE FAMILY PROTEIN (AFU_ORTHOLOGUE AFUA_8G06820)"/>
    <property type="match status" value="1"/>
</dbReference>
<dbReference type="Gene3D" id="3.40.430.10">
    <property type="entry name" value="Dihydrofolate Reductase, subunit A"/>
    <property type="match status" value="1"/>
</dbReference>
<evidence type="ECO:0000313" key="3">
    <source>
        <dbReference type="Proteomes" id="UP000215005"/>
    </source>
</evidence>
<dbReference type="InterPro" id="IPR002734">
    <property type="entry name" value="RibDG_C"/>
</dbReference>
<dbReference type="EMBL" id="CP022753">
    <property type="protein sequence ID" value="ASU83167.1"/>
    <property type="molecule type" value="Genomic_DNA"/>
</dbReference>
<dbReference type="AlphaFoldDB" id="A0A223S517"/>
<organism evidence="2 3">
    <name type="scientific">Nocardiopsis gilva YIM 90087</name>
    <dbReference type="NCBI Taxonomy" id="1235441"/>
    <lineage>
        <taxon>Bacteria</taxon>
        <taxon>Bacillati</taxon>
        <taxon>Actinomycetota</taxon>
        <taxon>Actinomycetes</taxon>
        <taxon>Streptosporangiales</taxon>
        <taxon>Nocardiopsidaceae</taxon>
        <taxon>Nocardiopsis</taxon>
    </lineage>
</organism>
<name>A0A223S517_9ACTN</name>
<accession>A0A223S517</accession>
<sequence length="180" mass="19463">MGKLVVSEFMTLNGVIESPEKWSLDYFGSDIADFKLAELQASDALLLGRTTYNGFAAAWPGRTDETGFADRINTMPKYVVSSNGDAPWENTTVLGSDFTERIARLKEEVDGDILVNGSGELVNGLLSAALVDQFTLITYPVVVPSGQRLFADGTTVSLDLIETRPFATGPILTQYAVTKS</sequence>
<dbReference type="InterPro" id="IPR024072">
    <property type="entry name" value="DHFR-like_dom_sf"/>
</dbReference>
<dbReference type="SUPFAM" id="SSF53597">
    <property type="entry name" value="Dihydrofolate reductase-like"/>
    <property type="match status" value="1"/>
</dbReference>